<dbReference type="AlphaFoldDB" id="A0A564YSQ9"/>
<keyword evidence="4" id="KW-1185">Reference proteome</keyword>
<evidence type="ECO:0000256" key="1">
    <source>
        <dbReference type="SAM" id="Coils"/>
    </source>
</evidence>
<organism evidence="3 4">
    <name type="scientific">Hymenolepis diminuta</name>
    <name type="common">Rat tapeworm</name>
    <dbReference type="NCBI Taxonomy" id="6216"/>
    <lineage>
        <taxon>Eukaryota</taxon>
        <taxon>Metazoa</taxon>
        <taxon>Spiralia</taxon>
        <taxon>Lophotrochozoa</taxon>
        <taxon>Platyhelminthes</taxon>
        <taxon>Cestoda</taxon>
        <taxon>Eucestoda</taxon>
        <taxon>Cyclophyllidea</taxon>
        <taxon>Hymenolepididae</taxon>
        <taxon>Hymenolepis</taxon>
    </lineage>
</organism>
<evidence type="ECO:0000313" key="3">
    <source>
        <dbReference type="EMBL" id="VUZ50301.1"/>
    </source>
</evidence>
<accession>A0A564YSQ9</accession>
<proteinExistence type="predicted"/>
<feature type="compositionally biased region" description="Basic and acidic residues" evidence="2">
    <location>
        <begin position="1"/>
        <end position="17"/>
    </location>
</feature>
<dbReference type="EMBL" id="CABIJS010000356">
    <property type="protein sequence ID" value="VUZ50301.1"/>
    <property type="molecule type" value="Genomic_DNA"/>
</dbReference>
<sequence>MNNKIKEAVKSKEDSMPGDKSLPIGLDSEARSKTRTNGMKEEMKLFLSTKEVQKAMMIEQKLSEAKEMRKQVELYQKEKEEAQRKAFERQINLRDMFEKQIVERQKELQRQKEQEADISSMLTANAIKLYSTQLFRAQQIR</sequence>
<protein>
    <submittedName>
        <fullName evidence="3">Uncharacterized protein</fullName>
    </submittedName>
</protein>
<feature type="compositionally biased region" description="Basic and acidic residues" evidence="2">
    <location>
        <begin position="28"/>
        <end position="39"/>
    </location>
</feature>
<feature type="non-terminal residue" evidence="3">
    <location>
        <position position="141"/>
    </location>
</feature>
<feature type="coiled-coil region" evidence="1">
    <location>
        <begin position="58"/>
        <end position="114"/>
    </location>
</feature>
<evidence type="ECO:0000256" key="2">
    <source>
        <dbReference type="SAM" id="MobiDB-lite"/>
    </source>
</evidence>
<gene>
    <name evidence="3" type="ORF">WMSIL1_LOCUS9289</name>
</gene>
<evidence type="ECO:0000313" key="4">
    <source>
        <dbReference type="Proteomes" id="UP000321570"/>
    </source>
</evidence>
<feature type="region of interest" description="Disordered" evidence="2">
    <location>
        <begin position="1"/>
        <end position="39"/>
    </location>
</feature>
<reference evidence="3 4" key="1">
    <citation type="submission" date="2019-07" db="EMBL/GenBank/DDBJ databases">
        <authorList>
            <person name="Jastrzebski P J."/>
            <person name="Paukszto L."/>
            <person name="Jastrzebski P J."/>
        </authorList>
    </citation>
    <scope>NUCLEOTIDE SEQUENCE [LARGE SCALE GENOMIC DNA]</scope>
    <source>
        <strain evidence="3 4">WMS-il1</strain>
    </source>
</reference>
<dbReference type="Proteomes" id="UP000321570">
    <property type="component" value="Unassembled WGS sequence"/>
</dbReference>
<name>A0A564YSQ9_HYMDI</name>
<keyword evidence="1" id="KW-0175">Coiled coil</keyword>